<comment type="caution">
    <text evidence="2">The sequence shown here is derived from an EMBL/GenBank/DDBJ whole genome shotgun (WGS) entry which is preliminary data.</text>
</comment>
<dbReference type="CDD" id="cd00009">
    <property type="entry name" value="AAA"/>
    <property type="match status" value="1"/>
</dbReference>
<dbReference type="Gene3D" id="3.40.50.300">
    <property type="entry name" value="P-loop containing nucleotide triphosphate hydrolases"/>
    <property type="match status" value="1"/>
</dbReference>
<keyword evidence="2" id="KW-0067">ATP-binding</keyword>
<reference evidence="2" key="1">
    <citation type="journal article" date="2020" name="mSystems">
        <title>Genome- and Community-Level Interaction Insights into Carbon Utilization and Element Cycling Functions of Hydrothermarchaeota in Hydrothermal Sediment.</title>
        <authorList>
            <person name="Zhou Z."/>
            <person name="Liu Y."/>
            <person name="Xu W."/>
            <person name="Pan J."/>
            <person name="Luo Z.H."/>
            <person name="Li M."/>
        </authorList>
    </citation>
    <scope>NUCLEOTIDE SEQUENCE [LARGE SCALE GENOMIC DNA]</scope>
    <source>
        <strain evidence="2">SpSt-794</strain>
    </source>
</reference>
<dbReference type="SUPFAM" id="SSF52540">
    <property type="entry name" value="P-loop containing nucleoside triphosphate hydrolases"/>
    <property type="match status" value="1"/>
</dbReference>
<evidence type="ECO:0000259" key="1">
    <source>
        <dbReference type="Pfam" id="PF07693"/>
    </source>
</evidence>
<organism evidence="2">
    <name type="scientific">Caldisericum exile</name>
    <dbReference type="NCBI Taxonomy" id="693075"/>
    <lineage>
        <taxon>Bacteria</taxon>
        <taxon>Pseudomonadati</taxon>
        <taxon>Caldisericota/Cryosericota group</taxon>
        <taxon>Caldisericota</taxon>
        <taxon>Caldisericia</taxon>
        <taxon>Caldisericales</taxon>
        <taxon>Caldisericaceae</taxon>
        <taxon>Caldisericum</taxon>
    </lineage>
</organism>
<proteinExistence type="predicted"/>
<gene>
    <name evidence="2" type="ORF">ENV82_05055</name>
</gene>
<evidence type="ECO:0000313" key="2">
    <source>
        <dbReference type="EMBL" id="HGW60778.1"/>
    </source>
</evidence>
<dbReference type="Pfam" id="PF07693">
    <property type="entry name" value="KAP_NTPase"/>
    <property type="match status" value="1"/>
</dbReference>
<dbReference type="InterPro" id="IPR011646">
    <property type="entry name" value="KAP_P-loop"/>
</dbReference>
<feature type="domain" description="KAP NTPase" evidence="1">
    <location>
        <begin position="52"/>
        <end position="136"/>
    </location>
</feature>
<dbReference type="InterPro" id="IPR027417">
    <property type="entry name" value="P-loop_NTPase"/>
</dbReference>
<keyword evidence="2" id="KW-0547">Nucleotide-binding</keyword>
<sequence length="658" mass="76028">MDEKRILIEEFKGLHPFKDSVIRDPFGNEIIDVESINKGAFERVINELKSVKETKTSSILILQGEPGSGKSHLLARIYRYAEIERFLFALYNPLIVRSGATYSSLLRSLFDSFERKHSQLKAKPINHIRGEIIRIGLRNYNIQEEPLAQFLIREIRKPKKALLPNVYYEEFKAVQPKIQGKLRKFIVEATLQYIKEKSNSTIGKKYLKAIIEGLISEEKYEILKDLVREGSLPKEDAEKLNITTGFAINEDIAFEIIQSIFILSPFPILLSIDQIEHFDTHFDTNGIINFLEDLYKLVSNTKNVLLLLSAQTAVFKKWNSFMPEHLKDRFSNVASLEGMKSEEGLEIVKARNKFFFGKLGRILDDPYFPFDKEDLLSKIREYKLKSPRKVIELANRILEGTTPQERSVKEEFEHLLQSEIYNKDDFEDALGELLITLFGGLKLLPKGKKLLIRVGNIVIGIDNSKNYYSMTKKLAGSLVKRGLNKAIFVRDEKMPIRDSTKSMELIKERHIDIRYYNVNEGKVLMAVQRLISLTESKDIELNRDEVNVFAKDLLNKFFGNKIPSDFINVVGIHEQYRVEKSLKAHSYRASKDEQLINEIVEKIKREFEEGKINVARLSHYIDKQSPLVVRIVDHLKSFPIVEIVEQENGEIFIAKKPS</sequence>
<dbReference type="AlphaFoldDB" id="A0A7C4XUY3"/>
<name>A0A7C4XUY3_9BACT</name>
<protein>
    <submittedName>
        <fullName evidence="2">ATP-binding protein</fullName>
    </submittedName>
</protein>
<dbReference type="EMBL" id="DTHV01000151">
    <property type="protein sequence ID" value="HGW60778.1"/>
    <property type="molecule type" value="Genomic_DNA"/>
</dbReference>
<accession>A0A7C4XUY3</accession>
<dbReference type="GO" id="GO:0005524">
    <property type="term" value="F:ATP binding"/>
    <property type="evidence" value="ECO:0007669"/>
    <property type="project" value="UniProtKB-KW"/>
</dbReference>